<feature type="compositionally biased region" description="Polar residues" evidence="2">
    <location>
        <begin position="250"/>
        <end position="278"/>
    </location>
</feature>
<feature type="domain" description="Up-regulated during septation protein 1" evidence="3">
    <location>
        <begin position="123"/>
        <end position="235"/>
    </location>
</feature>
<dbReference type="PANTHER" id="PTHR23159:SF31">
    <property type="entry name" value="CENTROSOME-ASSOCIATED PROTEIN CEP250 ISOFORM X1"/>
    <property type="match status" value="1"/>
</dbReference>
<feature type="compositionally biased region" description="Polar residues" evidence="2">
    <location>
        <begin position="602"/>
        <end position="621"/>
    </location>
</feature>
<feature type="coiled-coil region" evidence="1">
    <location>
        <begin position="183"/>
        <end position="224"/>
    </location>
</feature>
<sequence length="842" mass="92136">MNGFGGGVRRFLASATGTTSPPPPEPVPVKPGTPTWSPQSPTTSPLSPTTAPLFLRKDKQEEQPEAARSPVRTQKPLMNGSPQAPSSPKLPSSLSRVPPPPTRLSTSRMAAQPPMNTRDELLISLLASEAVVDSRDFEILSSEEVDDLKREQQALMSRQGAMTKKLSLETKIRDAAISLSRVNAAHKKVSKQSEDQLEAANKRVETAERELQRVSSRATDIHKRLLEHRAGVLSFSVRSMERKMAPPEGNTDSGYNTPSGAQRSPTGSSVSGTASQAGSKPRFDGAHLFAGHADSVVPSGRGTPTALFTLEDKLARATEALAASSAKQAELVRDLAAARAEKEAARSAREEDMRSAQNTIAALEQKLPRLEGMDQEMQDLARQNAVWAEERAALVREHEAERAAWDRDKAAMEDDRMEDLARLQDETERLRSADAMALQQLQGDLEEGKSAIRALVKTYGIPMFSRDQTLPSLISALGTYLQDLVAKVDGHRTAQADWDDLRRKLEDDVRSGLDKRESLSREIEEARREREEARKEVRAIELRVKTDRMPTLSPMPSPTPTMTEFSGDAKSLVALLRPLWAILPSPEARAAKFGQQRFRAGSGSSSPTASQPMSPNPTSLSDLDVRSLKALYDPRTPSTPVPGGNGAFSIDAFVTRVQALVTDDRALIERLVRFAQAHDLLKKNAERAQKLAQEGSVALETYQKQVRTLEERNMDLANKVSALQNEVAQLQGTVERLAGEKRDVEAHAAEQAATCNQLTEANNALSAKTLALAEEAATAPETVRRQLEAQLSEVRAALDTAQAEVDAMRMAEQGQRMALLDELNTMQMENGKLRDQLRAVKK</sequence>
<evidence type="ECO:0000256" key="1">
    <source>
        <dbReference type="SAM" id="Coils"/>
    </source>
</evidence>
<accession>A0AAD6UFM6</accession>
<dbReference type="EMBL" id="JARJCN010000008">
    <property type="protein sequence ID" value="KAJ7098714.1"/>
    <property type="molecule type" value="Genomic_DNA"/>
</dbReference>
<dbReference type="InterPro" id="IPR029191">
    <property type="entry name" value="Uds1"/>
</dbReference>
<feature type="compositionally biased region" description="Low complexity" evidence="2">
    <location>
        <begin position="32"/>
        <end position="52"/>
    </location>
</feature>
<organism evidence="4 5">
    <name type="scientific">Mycena belliarum</name>
    <dbReference type="NCBI Taxonomy" id="1033014"/>
    <lineage>
        <taxon>Eukaryota</taxon>
        <taxon>Fungi</taxon>
        <taxon>Dikarya</taxon>
        <taxon>Basidiomycota</taxon>
        <taxon>Agaricomycotina</taxon>
        <taxon>Agaricomycetes</taxon>
        <taxon>Agaricomycetidae</taxon>
        <taxon>Agaricales</taxon>
        <taxon>Marasmiineae</taxon>
        <taxon>Mycenaceae</taxon>
        <taxon>Mycena</taxon>
    </lineage>
</organism>
<feature type="coiled-coil region" evidence="1">
    <location>
        <begin position="692"/>
        <end position="740"/>
    </location>
</feature>
<dbReference type="Pfam" id="PF15456">
    <property type="entry name" value="Uds1"/>
    <property type="match status" value="1"/>
</dbReference>
<evidence type="ECO:0000259" key="3">
    <source>
        <dbReference type="Pfam" id="PF15456"/>
    </source>
</evidence>
<reference evidence="4" key="1">
    <citation type="submission" date="2023-03" db="EMBL/GenBank/DDBJ databases">
        <title>Massive genome expansion in bonnet fungi (Mycena s.s.) driven by repeated elements and novel gene families across ecological guilds.</title>
        <authorList>
            <consortium name="Lawrence Berkeley National Laboratory"/>
            <person name="Harder C.B."/>
            <person name="Miyauchi S."/>
            <person name="Viragh M."/>
            <person name="Kuo A."/>
            <person name="Thoen E."/>
            <person name="Andreopoulos B."/>
            <person name="Lu D."/>
            <person name="Skrede I."/>
            <person name="Drula E."/>
            <person name="Henrissat B."/>
            <person name="Morin E."/>
            <person name="Kohler A."/>
            <person name="Barry K."/>
            <person name="LaButti K."/>
            <person name="Morin E."/>
            <person name="Salamov A."/>
            <person name="Lipzen A."/>
            <person name="Mereny Z."/>
            <person name="Hegedus B."/>
            <person name="Baldrian P."/>
            <person name="Stursova M."/>
            <person name="Weitz H."/>
            <person name="Taylor A."/>
            <person name="Grigoriev I.V."/>
            <person name="Nagy L.G."/>
            <person name="Martin F."/>
            <person name="Kauserud H."/>
        </authorList>
    </citation>
    <scope>NUCLEOTIDE SEQUENCE</scope>
    <source>
        <strain evidence="4">CBHHK173m</strain>
    </source>
</reference>
<feature type="compositionally biased region" description="Low complexity" evidence="2">
    <location>
        <begin position="81"/>
        <end position="96"/>
    </location>
</feature>
<dbReference type="Proteomes" id="UP001222325">
    <property type="component" value="Unassembled WGS sequence"/>
</dbReference>
<evidence type="ECO:0000313" key="4">
    <source>
        <dbReference type="EMBL" id="KAJ7098714.1"/>
    </source>
</evidence>
<keyword evidence="5" id="KW-1185">Reference proteome</keyword>
<comment type="caution">
    <text evidence="4">The sequence shown here is derived from an EMBL/GenBank/DDBJ whole genome shotgun (WGS) entry which is preliminary data.</text>
</comment>
<protein>
    <submittedName>
        <fullName evidence="4">Up-regulated during septation-domain-containing protein</fullName>
    </submittedName>
</protein>
<feature type="coiled-coil region" evidence="1">
    <location>
        <begin position="502"/>
        <end position="543"/>
    </location>
</feature>
<feature type="coiled-coil region" evidence="1">
    <location>
        <begin position="328"/>
        <end position="415"/>
    </location>
</feature>
<keyword evidence="1" id="KW-0175">Coiled coil</keyword>
<name>A0AAD6UFM6_9AGAR</name>
<proteinExistence type="predicted"/>
<feature type="region of interest" description="Disordered" evidence="2">
    <location>
        <begin position="243"/>
        <end position="286"/>
    </location>
</feature>
<dbReference type="AlphaFoldDB" id="A0AAD6UFM6"/>
<evidence type="ECO:0000256" key="2">
    <source>
        <dbReference type="SAM" id="MobiDB-lite"/>
    </source>
</evidence>
<dbReference type="PANTHER" id="PTHR23159">
    <property type="entry name" value="CENTROSOMAL PROTEIN 2"/>
    <property type="match status" value="1"/>
</dbReference>
<gene>
    <name evidence="4" type="ORF">B0H15DRAFT_772135</name>
</gene>
<evidence type="ECO:0000313" key="5">
    <source>
        <dbReference type="Proteomes" id="UP001222325"/>
    </source>
</evidence>
<feature type="region of interest" description="Disordered" evidence="2">
    <location>
        <begin position="596"/>
        <end position="621"/>
    </location>
</feature>
<feature type="compositionally biased region" description="Pro residues" evidence="2">
    <location>
        <begin position="20"/>
        <end position="31"/>
    </location>
</feature>
<feature type="region of interest" description="Disordered" evidence="2">
    <location>
        <begin position="1"/>
        <end position="112"/>
    </location>
</feature>
<feature type="coiled-coil region" evidence="1">
    <location>
        <begin position="784"/>
        <end position="811"/>
    </location>
</feature>